<evidence type="ECO:0000313" key="2">
    <source>
        <dbReference type="Proteomes" id="UP000035352"/>
    </source>
</evidence>
<dbReference type="STRING" id="413882.AAW51_4845"/>
<protein>
    <submittedName>
        <fullName evidence="1">Uncharacterized protein</fullName>
    </submittedName>
</protein>
<sequence length="174" mass="18932">MSDPLHWSLVYAKTEAGRRAFEQRSFAGNRAQRSLFILLDGRQPLKRLLAALRSLGLTGADVEALQRWGYIEPVSGAEPPAAGPEAPKSASVRTPQRSLAAAKFYALEQIGLLLGHADAPLRDAARQVADREALLAWLQDCRARIAAAGGDERARLFFERCVELLPEARAMAAA</sequence>
<gene>
    <name evidence="1" type="ORF">AAW51_4845</name>
</gene>
<dbReference type="Proteomes" id="UP000035352">
    <property type="component" value="Chromosome"/>
</dbReference>
<proteinExistence type="predicted"/>
<dbReference type="RefSeq" id="WP_053013879.1">
    <property type="nucleotide sequence ID" value="NZ_CP011371.1"/>
</dbReference>
<dbReference type="OrthoDB" id="8904333at2"/>
<organism evidence="1 2">
    <name type="scientific">Caldimonas brevitalea</name>
    <dbReference type="NCBI Taxonomy" id="413882"/>
    <lineage>
        <taxon>Bacteria</taxon>
        <taxon>Pseudomonadati</taxon>
        <taxon>Pseudomonadota</taxon>
        <taxon>Betaproteobacteria</taxon>
        <taxon>Burkholderiales</taxon>
        <taxon>Sphaerotilaceae</taxon>
        <taxon>Caldimonas</taxon>
    </lineage>
</organism>
<keyword evidence="2" id="KW-1185">Reference proteome</keyword>
<reference evidence="1 2" key="1">
    <citation type="submission" date="2015-05" db="EMBL/GenBank/DDBJ databases">
        <authorList>
            <person name="Tang B."/>
            <person name="Yu Y."/>
        </authorList>
    </citation>
    <scope>NUCLEOTIDE SEQUENCE [LARGE SCALE GENOMIC DNA]</scope>
    <source>
        <strain evidence="1 2">DSM 7029</strain>
    </source>
</reference>
<name>A0A0G3BVY7_9BURK</name>
<dbReference type="KEGG" id="pbh:AAW51_4845"/>
<dbReference type="EMBL" id="CP011371">
    <property type="protein sequence ID" value="AKJ31536.1"/>
    <property type="molecule type" value="Genomic_DNA"/>
</dbReference>
<accession>A0A0G3BVY7</accession>
<evidence type="ECO:0000313" key="1">
    <source>
        <dbReference type="EMBL" id="AKJ31536.1"/>
    </source>
</evidence>
<dbReference type="AlphaFoldDB" id="A0A0G3BVY7"/>